<dbReference type="OrthoDB" id="680163at2"/>
<keyword evidence="1" id="KW-0479">Metal-binding</keyword>
<dbReference type="RefSeq" id="WP_094570606.1">
    <property type="nucleotide sequence ID" value="NZ_CP022743.1"/>
</dbReference>
<sequence length="119" mass="12663">MKKQLIYLSLIVFAGILVMYGCSSNKAKVNPTPSSPAATVSIQNFAFDPATVTIKVGSSVTWTNMDTAPHTATDLGNAFDSGSLATGKTFNFTFNAAGTYTYHCLIHSMMKNATVIVTN</sequence>
<dbReference type="GO" id="GO:0005507">
    <property type="term" value="F:copper ion binding"/>
    <property type="evidence" value="ECO:0007669"/>
    <property type="project" value="InterPro"/>
</dbReference>
<dbReference type="CDD" id="cd13921">
    <property type="entry name" value="Amicyanin"/>
    <property type="match status" value="1"/>
</dbReference>
<proteinExistence type="predicted"/>
<dbReference type="InterPro" id="IPR000923">
    <property type="entry name" value="BlueCu_1"/>
</dbReference>
<dbReference type="KEGG" id="muc:MuYL_2340"/>
<accession>A0A223NWG6</accession>
<dbReference type="SUPFAM" id="SSF49503">
    <property type="entry name" value="Cupredoxins"/>
    <property type="match status" value="1"/>
</dbReference>
<name>A0A223NWG6_9SPHI</name>
<evidence type="ECO:0000256" key="1">
    <source>
        <dbReference type="ARBA" id="ARBA00022723"/>
    </source>
</evidence>
<evidence type="ECO:0000256" key="2">
    <source>
        <dbReference type="ARBA" id="ARBA00023008"/>
    </source>
</evidence>
<evidence type="ECO:0000259" key="3">
    <source>
        <dbReference type="Pfam" id="PF00127"/>
    </source>
</evidence>
<organism evidence="4 5">
    <name type="scientific">Mucilaginibacter xinganensis</name>
    <dbReference type="NCBI Taxonomy" id="1234841"/>
    <lineage>
        <taxon>Bacteria</taxon>
        <taxon>Pseudomonadati</taxon>
        <taxon>Bacteroidota</taxon>
        <taxon>Sphingobacteriia</taxon>
        <taxon>Sphingobacteriales</taxon>
        <taxon>Sphingobacteriaceae</taxon>
        <taxon>Mucilaginibacter</taxon>
    </lineage>
</organism>
<dbReference type="Pfam" id="PF00127">
    <property type="entry name" value="Copper-bind"/>
    <property type="match status" value="1"/>
</dbReference>
<dbReference type="PROSITE" id="PS51257">
    <property type="entry name" value="PROKAR_LIPOPROTEIN"/>
    <property type="match status" value="1"/>
</dbReference>
<dbReference type="EMBL" id="CP022743">
    <property type="protein sequence ID" value="ASU34229.1"/>
    <property type="molecule type" value="Genomic_DNA"/>
</dbReference>
<keyword evidence="5" id="KW-1185">Reference proteome</keyword>
<dbReference type="PANTHER" id="PTHR36507">
    <property type="entry name" value="BLL1555 PROTEIN"/>
    <property type="match status" value="1"/>
</dbReference>
<keyword evidence="2" id="KW-0186">Copper</keyword>
<evidence type="ECO:0000313" key="5">
    <source>
        <dbReference type="Proteomes" id="UP000215002"/>
    </source>
</evidence>
<dbReference type="GO" id="GO:0009055">
    <property type="term" value="F:electron transfer activity"/>
    <property type="evidence" value="ECO:0007669"/>
    <property type="project" value="InterPro"/>
</dbReference>
<feature type="domain" description="Blue (type 1) copper" evidence="3">
    <location>
        <begin position="39"/>
        <end position="117"/>
    </location>
</feature>
<dbReference type="InterPro" id="IPR008972">
    <property type="entry name" value="Cupredoxin"/>
</dbReference>
<gene>
    <name evidence="4" type="ORF">MuYL_2340</name>
</gene>
<protein>
    <recommendedName>
        <fullName evidence="3">Blue (type 1) copper domain-containing protein</fullName>
    </recommendedName>
</protein>
<evidence type="ECO:0000313" key="4">
    <source>
        <dbReference type="EMBL" id="ASU34229.1"/>
    </source>
</evidence>
<dbReference type="InterPro" id="IPR052721">
    <property type="entry name" value="ET_Amicyanin"/>
</dbReference>
<dbReference type="PANTHER" id="PTHR36507:SF1">
    <property type="entry name" value="BLL1555 PROTEIN"/>
    <property type="match status" value="1"/>
</dbReference>
<dbReference type="AlphaFoldDB" id="A0A223NWG6"/>
<dbReference type="InterPro" id="IPR035668">
    <property type="entry name" value="Amicyanin"/>
</dbReference>
<reference evidence="4 5" key="1">
    <citation type="submission" date="2017-08" db="EMBL/GenBank/DDBJ databases">
        <title>Complete genome sequence of Mucilaginibacter sp. strain BJC16-A31.</title>
        <authorList>
            <consortium name="Henan University of Science and Technology"/>
            <person name="You X."/>
        </authorList>
    </citation>
    <scope>NUCLEOTIDE SEQUENCE [LARGE SCALE GENOMIC DNA]</scope>
    <source>
        <strain evidence="4 5">BJC16-A31</strain>
    </source>
</reference>
<dbReference type="Gene3D" id="2.60.40.420">
    <property type="entry name" value="Cupredoxins - blue copper proteins"/>
    <property type="match status" value="1"/>
</dbReference>
<dbReference type="Proteomes" id="UP000215002">
    <property type="component" value="Chromosome"/>
</dbReference>